<dbReference type="PANTHER" id="PTHR45947">
    <property type="entry name" value="SULFOQUINOVOSYL TRANSFERASE SQD2"/>
    <property type="match status" value="1"/>
</dbReference>
<keyword evidence="4" id="KW-1185">Reference proteome</keyword>
<feature type="domain" description="Glycosyltransferase subfamily 4-like N-terminal" evidence="2">
    <location>
        <begin position="15"/>
        <end position="181"/>
    </location>
</feature>
<gene>
    <name evidence="3" type="ORF">SAMN05421737_108111</name>
</gene>
<dbReference type="AlphaFoldDB" id="A0A1G6LFJ1"/>
<keyword evidence="3" id="KW-0808">Transferase</keyword>
<evidence type="ECO:0000259" key="2">
    <source>
        <dbReference type="Pfam" id="PF13439"/>
    </source>
</evidence>
<protein>
    <submittedName>
        <fullName evidence="3">1,2-diacylglycerol 3-glucosyltransferase</fullName>
    </submittedName>
</protein>
<dbReference type="InterPro" id="IPR028098">
    <property type="entry name" value="Glyco_trans_4-like_N"/>
</dbReference>
<organism evidence="3 4">
    <name type="scientific">Shouchella lonarensis</name>
    <dbReference type="NCBI Taxonomy" id="1464122"/>
    <lineage>
        <taxon>Bacteria</taxon>
        <taxon>Bacillati</taxon>
        <taxon>Bacillota</taxon>
        <taxon>Bacilli</taxon>
        <taxon>Bacillales</taxon>
        <taxon>Bacillaceae</taxon>
        <taxon>Shouchella</taxon>
    </lineage>
</organism>
<dbReference type="SUPFAM" id="SSF53756">
    <property type="entry name" value="UDP-Glycosyltransferase/glycogen phosphorylase"/>
    <property type="match status" value="1"/>
</dbReference>
<dbReference type="PANTHER" id="PTHR45947:SF3">
    <property type="entry name" value="SULFOQUINOVOSYL TRANSFERASE SQD2"/>
    <property type="match status" value="1"/>
</dbReference>
<dbReference type="Pfam" id="PF00534">
    <property type="entry name" value="Glycos_transf_1"/>
    <property type="match status" value="1"/>
</dbReference>
<dbReference type="Gene3D" id="3.40.50.2000">
    <property type="entry name" value="Glycogen Phosphorylase B"/>
    <property type="match status" value="2"/>
</dbReference>
<evidence type="ECO:0000259" key="1">
    <source>
        <dbReference type="Pfam" id="PF00534"/>
    </source>
</evidence>
<dbReference type="Pfam" id="PF13439">
    <property type="entry name" value="Glyco_transf_4"/>
    <property type="match status" value="1"/>
</dbReference>
<dbReference type="CDD" id="cd03817">
    <property type="entry name" value="GT4_UGDG-like"/>
    <property type="match status" value="1"/>
</dbReference>
<dbReference type="Proteomes" id="UP000242662">
    <property type="component" value="Unassembled WGS sequence"/>
</dbReference>
<dbReference type="STRING" id="1464122.SAMN05421737_108111"/>
<accession>A0A1G6LFJ1</accession>
<dbReference type="InterPro" id="IPR001296">
    <property type="entry name" value="Glyco_trans_1"/>
</dbReference>
<evidence type="ECO:0000313" key="3">
    <source>
        <dbReference type="EMBL" id="SDC42010.1"/>
    </source>
</evidence>
<dbReference type="EMBL" id="FMYM01000008">
    <property type="protein sequence ID" value="SDC42010.1"/>
    <property type="molecule type" value="Genomic_DNA"/>
</dbReference>
<dbReference type="GO" id="GO:0016758">
    <property type="term" value="F:hexosyltransferase activity"/>
    <property type="evidence" value="ECO:0007669"/>
    <property type="project" value="TreeGrafter"/>
</dbReference>
<name>A0A1G6LFJ1_9BACI</name>
<reference evidence="4" key="1">
    <citation type="submission" date="2016-09" db="EMBL/GenBank/DDBJ databases">
        <authorList>
            <person name="Varghese N."/>
            <person name="Submissions S."/>
        </authorList>
    </citation>
    <scope>NUCLEOTIDE SEQUENCE [LARGE SCALE GENOMIC DNA]</scope>
    <source>
        <strain evidence="4">25nlg</strain>
    </source>
</reference>
<dbReference type="InterPro" id="IPR050194">
    <property type="entry name" value="Glycosyltransferase_grp1"/>
</dbReference>
<sequence>MNIAIFTDTYFPQISGVAASIATLEKELTNTGHQVYIFTSTDRSADLAEEEGKVFRFPSLGAWFVPERRLAYAGMRKASRLMETLEIDLVHTHTEFSMGLLGKYVANKHNVPFVHTYHTMYEDYLHYIAKGKLLTPKFVGKLTKYFCKGASLVIAPTDKVRRKLISYGVEEPIKTIPTGISFKQFRRTETSIQQVCKIKETLHINTGDKVVVSIGRMAEEKNMQAIIRALPNWLAFDPTIKLVMVGDGPVRESLEALARAQGVHHAVRFVGAVNWDQVQYYYHIGDVFVSASTTEAQGLTYIEAIASGCIVVAKEDQSVANLLMDGQTGFLFRTDEDLGPLLREVFARPQQLKQVRQAAKKHIQPLSAEAFGQTIVSMYRACMNAHRTSTRFSSGPLSIFYRKERSS</sequence>
<feature type="domain" description="Glycosyl transferase family 1" evidence="1">
    <location>
        <begin position="198"/>
        <end position="362"/>
    </location>
</feature>
<dbReference type="OrthoDB" id="9802525at2"/>
<evidence type="ECO:0000313" key="4">
    <source>
        <dbReference type="Proteomes" id="UP000242662"/>
    </source>
</evidence>
<dbReference type="RefSeq" id="WP_090776116.1">
    <property type="nucleotide sequence ID" value="NZ_FMYM01000008.1"/>
</dbReference>
<proteinExistence type="predicted"/>